<dbReference type="UniPathway" id="UPA00251">
    <property type="reaction ID" value="UER00318"/>
</dbReference>
<evidence type="ECO:0000256" key="14">
    <source>
        <dbReference type="ARBA" id="ARBA00023239"/>
    </source>
</evidence>
<comment type="catalytic activity">
    <reaction evidence="17 18">
        <text>2 5-aminolevulinate = porphobilinogen + 2 H2O + H(+)</text>
        <dbReference type="Rhea" id="RHEA:24064"/>
        <dbReference type="ChEBI" id="CHEBI:15377"/>
        <dbReference type="ChEBI" id="CHEBI:15378"/>
        <dbReference type="ChEBI" id="CHEBI:58126"/>
        <dbReference type="ChEBI" id="CHEBI:356416"/>
        <dbReference type="EC" id="4.2.1.24"/>
    </reaction>
</comment>
<dbReference type="GO" id="GO:0008270">
    <property type="term" value="F:zinc ion binding"/>
    <property type="evidence" value="ECO:0007669"/>
    <property type="project" value="TreeGrafter"/>
</dbReference>
<dbReference type="PRINTS" id="PR00144">
    <property type="entry name" value="DALDHYDRTASE"/>
</dbReference>
<dbReference type="GeneID" id="105059788"/>
<dbReference type="PROSITE" id="PS00169">
    <property type="entry name" value="D_ALA_DEHYDRATASE"/>
    <property type="match status" value="1"/>
</dbReference>
<dbReference type="GO" id="GO:0006782">
    <property type="term" value="P:protoporphyrinogen IX biosynthetic process"/>
    <property type="evidence" value="ECO:0007669"/>
    <property type="project" value="UniProtKB-UniPathway"/>
</dbReference>
<evidence type="ECO:0000256" key="9">
    <source>
        <dbReference type="ARBA" id="ARBA00022723"/>
    </source>
</evidence>
<evidence type="ECO:0000256" key="16">
    <source>
        <dbReference type="ARBA" id="ARBA00025628"/>
    </source>
</evidence>
<dbReference type="SMART" id="SM01004">
    <property type="entry name" value="ALAD"/>
    <property type="match status" value="1"/>
</dbReference>
<evidence type="ECO:0000256" key="11">
    <source>
        <dbReference type="ARBA" id="ARBA00022946"/>
    </source>
</evidence>
<reference evidence="22" key="1">
    <citation type="submission" date="2025-08" db="UniProtKB">
        <authorList>
            <consortium name="RefSeq"/>
        </authorList>
    </citation>
    <scope>IDENTIFICATION</scope>
</reference>
<evidence type="ECO:0000256" key="2">
    <source>
        <dbReference type="ARBA" id="ARBA00004229"/>
    </source>
</evidence>
<keyword evidence="12" id="KW-0350">Heme biosynthesis</keyword>
<evidence type="ECO:0000256" key="7">
    <source>
        <dbReference type="ARBA" id="ARBA00022533"/>
    </source>
</evidence>
<dbReference type="GO" id="GO:0005829">
    <property type="term" value="C:cytosol"/>
    <property type="evidence" value="ECO:0007669"/>
    <property type="project" value="TreeGrafter"/>
</dbReference>
<evidence type="ECO:0000313" key="22">
    <source>
        <dbReference type="RefSeq" id="XP_010941532.1"/>
    </source>
</evidence>
<dbReference type="InterPro" id="IPR013785">
    <property type="entry name" value="Aldolase_TIM"/>
</dbReference>
<comment type="cofactor">
    <cofactor evidence="1">
        <name>Mg(2+)</name>
        <dbReference type="ChEBI" id="CHEBI:18420"/>
    </cofactor>
</comment>
<evidence type="ECO:0000256" key="1">
    <source>
        <dbReference type="ARBA" id="ARBA00001946"/>
    </source>
</evidence>
<dbReference type="SUPFAM" id="SSF51569">
    <property type="entry name" value="Aldolase"/>
    <property type="match status" value="1"/>
</dbReference>
<dbReference type="GO" id="GO:0015995">
    <property type="term" value="P:chlorophyll biosynthetic process"/>
    <property type="evidence" value="ECO:0007669"/>
    <property type="project" value="UniProtKB-KW"/>
</dbReference>
<evidence type="ECO:0000256" key="10">
    <source>
        <dbReference type="ARBA" id="ARBA00022842"/>
    </source>
</evidence>
<proteinExistence type="inferred from homology"/>
<evidence type="ECO:0000256" key="8">
    <source>
        <dbReference type="ARBA" id="ARBA00022640"/>
    </source>
</evidence>
<keyword evidence="9" id="KW-0479">Metal-binding</keyword>
<evidence type="ECO:0000256" key="12">
    <source>
        <dbReference type="ARBA" id="ARBA00023133"/>
    </source>
</evidence>
<dbReference type="RefSeq" id="XP_010941532.1">
    <property type="nucleotide sequence ID" value="XM_010943230.3"/>
</dbReference>
<dbReference type="PANTHER" id="PTHR11458:SF0">
    <property type="entry name" value="DELTA-AMINOLEVULINIC ACID DEHYDRATASE"/>
    <property type="match status" value="1"/>
</dbReference>
<keyword evidence="7" id="KW-0021">Allosteric enzyme</keyword>
<evidence type="ECO:0000256" key="18">
    <source>
        <dbReference type="RuleBase" id="RU000515"/>
    </source>
</evidence>
<dbReference type="Gene3D" id="3.20.20.70">
    <property type="entry name" value="Aldolase class I"/>
    <property type="match status" value="1"/>
</dbReference>
<comment type="subunit">
    <text evidence="5 18">Homooctamer.</text>
</comment>
<comment type="subcellular location">
    <subcellularLocation>
        <location evidence="2">Plastid</location>
        <location evidence="2">Chloroplast</location>
    </subcellularLocation>
</comment>
<keyword evidence="21" id="KW-1185">Reference proteome</keyword>
<keyword evidence="13" id="KW-0149">Chlorophyll biosynthesis</keyword>
<protein>
    <recommendedName>
        <fullName evidence="18">Delta-aminolevulinic acid dehydratase</fullName>
        <ecNumber evidence="18">4.2.1.24</ecNumber>
    </recommendedName>
</protein>
<feature type="region of interest" description="Disordered" evidence="20">
    <location>
        <begin position="74"/>
        <end position="117"/>
    </location>
</feature>
<comment type="pathway">
    <text evidence="3">Porphyrin-containing compound metabolism; protoporphyrin-IX biosynthesis; coproporphyrinogen-III from 5-aminolevulinate: step 1/4.</text>
</comment>
<dbReference type="GO" id="GO:0004655">
    <property type="term" value="F:porphobilinogen synthase activity"/>
    <property type="evidence" value="ECO:0007669"/>
    <property type="project" value="UniProtKB-EC"/>
</dbReference>
<comment type="similarity">
    <text evidence="4 19">Belongs to the ALAD family.</text>
</comment>
<accession>A0A6I9SCL4</accession>
<feature type="compositionally biased region" description="Basic residues" evidence="20">
    <location>
        <begin position="103"/>
        <end position="112"/>
    </location>
</feature>
<keyword evidence="15 18" id="KW-0627">Porphyrin biosynthesis</keyword>
<evidence type="ECO:0000256" key="13">
    <source>
        <dbReference type="ARBA" id="ARBA00023171"/>
    </source>
</evidence>
<dbReference type="EC" id="4.2.1.24" evidence="18"/>
<evidence type="ECO:0000256" key="4">
    <source>
        <dbReference type="ARBA" id="ARBA00008055"/>
    </source>
</evidence>
<dbReference type="AlphaFoldDB" id="A0A6I9SCL4"/>
<dbReference type="InterPro" id="IPR030656">
    <property type="entry name" value="ALAD_AS"/>
</dbReference>
<organism evidence="21 22">
    <name type="scientific">Elaeis guineensis var. tenera</name>
    <name type="common">Oil palm</name>
    <dbReference type="NCBI Taxonomy" id="51953"/>
    <lineage>
        <taxon>Eukaryota</taxon>
        <taxon>Viridiplantae</taxon>
        <taxon>Streptophyta</taxon>
        <taxon>Embryophyta</taxon>
        <taxon>Tracheophyta</taxon>
        <taxon>Spermatophyta</taxon>
        <taxon>Magnoliopsida</taxon>
        <taxon>Liliopsida</taxon>
        <taxon>Arecaceae</taxon>
        <taxon>Arecoideae</taxon>
        <taxon>Cocoseae</taxon>
        <taxon>Elaeidinae</taxon>
        <taxon>Elaeis</taxon>
    </lineage>
</organism>
<keyword evidence="8" id="KW-0934">Plastid</keyword>
<evidence type="ECO:0000256" key="19">
    <source>
        <dbReference type="RuleBase" id="RU004161"/>
    </source>
</evidence>
<keyword evidence="10" id="KW-0460">Magnesium</keyword>
<dbReference type="Pfam" id="PF00490">
    <property type="entry name" value="ALAD"/>
    <property type="match status" value="1"/>
</dbReference>
<dbReference type="GO" id="GO:0009507">
    <property type="term" value="C:chloroplast"/>
    <property type="evidence" value="ECO:0007669"/>
    <property type="project" value="UniProtKB-SubCell"/>
</dbReference>
<keyword evidence="6" id="KW-0150">Chloroplast</keyword>
<evidence type="ECO:0000256" key="20">
    <source>
        <dbReference type="SAM" id="MobiDB-lite"/>
    </source>
</evidence>
<evidence type="ECO:0000256" key="3">
    <source>
        <dbReference type="ARBA" id="ARBA00004694"/>
    </source>
</evidence>
<evidence type="ECO:0000256" key="6">
    <source>
        <dbReference type="ARBA" id="ARBA00022528"/>
    </source>
</evidence>
<dbReference type="PANTHER" id="PTHR11458">
    <property type="entry name" value="DELTA-AMINOLEVULINIC ACID DEHYDRATASE"/>
    <property type="match status" value="1"/>
</dbReference>
<dbReference type="Proteomes" id="UP000504607">
    <property type="component" value="Unplaced"/>
</dbReference>
<dbReference type="OrthoDB" id="1530at2759"/>
<gene>
    <name evidence="22" type="primary">LOC105059788</name>
</gene>
<dbReference type="CDD" id="cd04823">
    <property type="entry name" value="ALAD_PBGS_aspartate_rich"/>
    <property type="match status" value="1"/>
</dbReference>
<dbReference type="KEGG" id="egu:105059788"/>
<evidence type="ECO:0000256" key="5">
    <source>
        <dbReference type="ARBA" id="ARBA00011823"/>
    </source>
</evidence>
<dbReference type="NCBIfam" id="NF006762">
    <property type="entry name" value="PRK09283.1"/>
    <property type="match status" value="1"/>
</dbReference>
<evidence type="ECO:0000256" key="17">
    <source>
        <dbReference type="ARBA" id="ARBA00047651"/>
    </source>
</evidence>
<name>A0A6I9SCL4_ELAGV</name>
<evidence type="ECO:0000313" key="21">
    <source>
        <dbReference type="Proteomes" id="UP000504607"/>
    </source>
</evidence>
<dbReference type="InterPro" id="IPR001731">
    <property type="entry name" value="ALAD"/>
</dbReference>
<comment type="function">
    <text evidence="16">Catalyzes an early step in the biosynthesis of tetrapyrroles. Binds two molecules of 5-aminolevulinate per subunit, each at a distinct site, and catalyzes their condensation to form porphobilinogen.</text>
</comment>
<evidence type="ECO:0000256" key="15">
    <source>
        <dbReference type="ARBA" id="ARBA00023244"/>
    </source>
</evidence>
<dbReference type="FunFam" id="3.20.20.70:FF:000101">
    <property type="entry name" value="Delta-aminolevulinic acid dehydratase"/>
    <property type="match status" value="1"/>
</dbReference>
<keyword evidence="14 18" id="KW-0456">Lyase</keyword>
<sequence>MVTMTSVTLGDVRVVRSVDVQSYVGLKPSTARKSVSLLRRTETRPLMVVRASKEGDISVKSSGLSIEESEAAAVAGNFPDPPPPWRPSAPKGTPNVKPLPLTRRPRRNRKSPTLRDAFQETNLSASNLVLPLFIHEGEEDVPIGAMPGCYRLGWRHGLLEEVYKARDVGVNSIVLFPKIPDALKSQAGDEAFNDNGLVPRAIRLLKDKYPDIVIYTDVALDPYSSDGHDGIVREDGVIMNDETVHQLCKQAVSQARAGADVVSPSDMMDGRVSAIRAALDAEGFQEVSIMSYTAKYASSFYGPFREALDSNPRFGDKKTYQMNPANYREALVETEADEVEGADILLVKPAMPYLDVVRLLRDNSALPIAAYQVSGEYSMIKAGGALKMVDEEKVMMESLLCIRRAGADIILTYFARQAASVLCGMKSK</sequence>
<keyword evidence="11" id="KW-0809">Transit peptide</keyword>